<dbReference type="InterPro" id="IPR005162">
    <property type="entry name" value="Retrotrans_gag_dom"/>
</dbReference>
<feature type="domain" description="Retrotransposon gag" evidence="2">
    <location>
        <begin position="25"/>
        <end position="107"/>
    </location>
</feature>
<evidence type="ECO:0000256" key="1">
    <source>
        <dbReference type="SAM" id="MobiDB-lite"/>
    </source>
</evidence>
<name>A0A5B6W7M8_9ROSI</name>
<dbReference type="PANTHER" id="PTHR15503">
    <property type="entry name" value="LDOC1 RELATED"/>
    <property type="match status" value="1"/>
</dbReference>
<evidence type="ECO:0000313" key="4">
    <source>
        <dbReference type="Proteomes" id="UP000325315"/>
    </source>
</evidence>
<dbReference type="Proteomes" id="UP000325315">
    <property type="component" value="Unassembled WGS sequence"/>
</dbReference>
<gene>
    <name evidence="3" type="ORF">EPI10_011163</name>
</gene>
<reference evidence="4" key="1">
    <citation type="journal article" date="2019" name="Plant Biotechnol. J.">
        <title>Genome sequencing of the Australian wild diploid species Gossypium australe highlights disease resistance and delayed gland morphogenesis.</title>
        <authorList>
            <person name="Cai Y."/>
            <person name="Cai X."/>
            <person name="Wang Q."/>
            <person name="Wang P."/>
            <person name="Zhang Y."/>
            <person name="Cai C."/>
            <person name="Xu Y."/>
            <person name="Wang K."/>
            <person name="Zhou Z."/>
            <person name="Wang C."/>
            <person name="Geng S."/>
            <person name="Li B."/>
            <person name="Dong Q."/>
            <person name="Hou Y."/>
            <person name="Wang H."/>
            <person name="Ai P."/>
            <person name="Liu Z."/>
            <person name="Yi F."/>
            <person name="Sun M."/>
            <person name="An G."/>
            <person name="Cheng J."/>
            <person name="Zhang Y."/>
            <person name="Shi Q."/>
            <person name="Xie Y."/>
            <person name="Shi X."/>
            <person name="Chang Y."/>
            <person name="Huang F."/>
            <person name="Chen Y."/>
            <person name="Hong S."/>
            <person name="Mi L."/>
            <person name="Sun Q."/>
            <person name="Zhang L."/>
            <person name="Zhou B."/>
            <person name="Peng R."/>
            <person name="Zhang X."/>
            <person name="Liu F."/>
        </authorList>
    </citation>
    <scope>NUCLEOTIDE SEQUENCE [LARGE SCALE GENOMIC DNA]</scope>
    <source>
        <strain evidence="4">cv. PA1801</strain>
    </source>
</reference>
<dbReference type="Pfam" id="PF08284">
    <property type="entry name" value="RVP_2"/>
    <property type="match status" value="1"/>
</dbReference>
<feature type="region of interest" description="Disordered" evidence="1">
    <location>
        <begin position="128"/>
        <end position="157"/>
    </location>
</feature>
<accession>A0A5B6W7M8</accession>
<dbReference type="AlphaFoldDB" id="A0A5B6W7M8"/>
<evidence type="ECO:0000259" key="2">
    <source>
        <dbReference type="Pfam" id="PF03732"/>
    </source>
</evidence>
<sequence length="373" mass="42242">MLRVLERVVGPHSRFRGRGSKLKGAVSSLREEAYQWWLSVEEGTQPDRLNWKFLNTAFRGKYVGASYVDARRHEFMNLTHGDRSVAEYKAKFLRLNSYAQGMVASEDREFAILVDKAKIAEEVKHVECQNRDRERGNNKRDSEPSSSFERPKKWARPDEQDRALCSFGGQFSNHLGAVDRLGRDAHDVITGRLFIFNVPYTALIDIGSTHSYVASTITENLGISVESTSSEITALSSVGQSVRLVEHRVTLDCTTKWVVLRTEDDKEVVMIGERRDYLSNVISALVAEKLVRKGCEAYLAYVGVSFFGDSSVGDIRITREFPDVFPKKLPGLPSNREVEFDIELLSGTAPVSIAPYLRHRKILRSLRLNFKSF</sequence>
<dbReference type="OrthoDB" id="10435137at2759"/>
<dbReference type="EMBL" id="SMMG02000004">
    <property type="protein sequence ID" value="KAA3477264.1"/>
    <property type="molecule type" value="Genomic_DNA"/>
</dbReference>
<proteinExistence type="predicted"/>
<dbReference type="Pfam" id="PF03732">
    <property type="entry name" value="Retrotrans_gag"/>
    <property type="match status" value="1"/>
</dbReference>
<dbReference type="PANTHER" id="PTHR15503:SF45">
    <property type="entry name" value="RNA-DIRECTED DNA POLYMERASE HOMOLOG"/>
    <property type="match status" value="1"/>
</dbReference>
<keyword evidence="4" id="KW-1185">Reference proteome</keyword>
<evidence type="ECO:0000313" key="3">
    <source>
        <dbReference type="EMBL" id="KAA3477264.1"/>
    </source>
</evidence>
<comment type="caution">
    <text evidence="3">The sequence shown here is derived from an EMBL/GenBank/DDBJ whole genome shotgun (WGS) entry which is preliminary data.</text>
</comment>
<dbReference type="InterPro" id="IPR032567">
    <property type="entry name" value="RTL1-rel"/>
</dbReference>
<organism evidence="3 4">
    <name type="scientific">Gossypium australe</name>
    <dbReference type="NCBI Taxonomy" id="47621"/>
    <lineage>
        <taxon>Eukaryota</taxon>
        <taxon>Viridiplantae</taxon>
        <taxon>Streptophyta</taxon>
        <taxon>Embryophyta</taxon>
        <taxon>Tracheophyta</taxon>
        <taxon>Spermatophyta</taxon>
        <taxon>Magnoliopsida</taxon>
        <taxon>eudicotyledons</taxon>
        <taxon>Gunneridae</taxon>
        <taxon>Pentapetalae</taxon>
        <taxon>rosids</taxon>
        <taxon>malvids</taxon>
        <taxon>Malvales</taxon>
        <taxon>Malvaceae</taxon>
        <taxon>Malvoideae</taxon>
        <taxon>Gossypium</taxon>
    </lineage>
</organism>
<protein>
    <submittedName>
        <fullName evidence="3">Alcohol-forming fatty acyl-CoA reductase-like</fullName>
    </submittedName>
</protein>